<evidence type="ECO:0000259" key="1">
    <source>
        <dbReference type="PROSITE" id="PS51819"/>
    </source>
</evidence>
<evidence type="ECO:0000313" key="3">
    <source>
        <dbReference type="Proteomes" id="UP001157946"/>
    </source>
</evidence>
<dbReference type="RefSeq" id="WP_022736983.1">
    <property type="nucleotide sequence ID" value="NZ_FXTU01000004.1"/>
</dbReference>
<feature type="domain" description="VOC" evidence="1">
    <location>
        <begin position="5"/>
        <end position="120"/>
    </location>
</feature>
<dbReference type="InterPro" id="IPR004360">
    <property type="entry name" value="Glyas_Fos-R_dOase_dom"/>
</dbReference>
<dbReference type="PROSITE" id="PS51819">
    <property type="entry name" value="VOC"/>
    <property type="match status" value="1"/>
</dbReference>
<accession>A0AA46AG75</accession>
<comment type="caution">
    <text evidence="2">The sequence shown here is derived from an EMBL/GenBank/DDBJ whole genome shotgun (WGS) entry which is preliminary data.</text>
</comment>
<keyword evidence="3" id="KW-1185">Reference proteome</keyword>
<dbReference type="SUPFAM" id="SSF54593">
    <property type="entry name" value="Glyoxalase/Bleomycin resistance protein/Dihydroxybiphenyl dioxygenase"/>
    <property type="match status" value="1"/>
</dbReference>
<dbReference type="InterPro" id="IPR037523">
    <property type="entry name" value="VOC_core"/>
</dbReference>
<name>A0AA46AG75_9BACL</name>
<dbReference type="PANTHER" id="PTHR39175">
    <property type="entry name" value="FAMILY PROTEIN, PUTATIVE (AFU_ORTHOLOGUE AFUA_3G15060)-RELATED"/>
    <property type="match status" value="1"/>
</dbReference>
<dbReference type="Gene3D" id="3.10.180.10">
    <property type="entry name" value="2,3-Dihydroxybiphenyl 1,2-Dioxygenase, domain 1"/>
    <property type="match status" value="1"/>
</dbReference>
<sequence>MEIRDLHHAQITIPKSGEKDARHFYCEILGLPERAKPASLQGRGGFWLQVGSKEVHVGIEEGVDRNRTKAHLAYLVDDLAAWRAHLEQHGVKILDSIPIPGCDRFEFRDPFGNRVEMIQML</sequence>
<organism evidence="2 3">
    <name type="scientific">Laceyella tengchongensis</name>
    <dbReference type="NCBI Taxonomy" id="574699"/>
    <lineage>
        <taxon>Bacteria</taxon>
        <taxon>Bacillati</taxon>
        <taxon>Bacillota</taxon>
        <taxon>Bacilli</taxon>
        <taxon>Bacillales</taxon>
        <taxon>Thermoactinomycetaceae</taxon>
        <taxon>Laceyella</taxon>
    </lineage>
</organism>
<dbReference type="Proteomes" id="UP001157946">
    <property type="component" value="Unassembled WGS sequence"/>
</dbReference>
<gene>
    <name evidence="2" type="ORF">SAMN06265361_104277</name>
</gene>
<protein>
    <submittedName>
        <fullName evidence="2">Glyoxalase/Bleomycin resistance protein/Dioxygenase superfamily protein</fullName>
    </submittedName>
</protein>
<dbReference type="Pfam" id="PF00903">
    <property type="entry name" value="Glyoxalase"/>
    <property type="match status" value="1"/>
</dbReference>
<dbReference type="PANTHER" id="PTHR39175:SF1">
    <property type="entry name" value="FAMILY PROTEIN, PUTATIVE (AFU_ORTHOLOGUE AFUA_3G15060)-RELATED"/>
    <property type="match status" value="1"/>
</dbReference>
<dbReference type="InterPro" id="IPR029068">
    <property type="entry name" value="Glyas_Bleomycin-R_OHBP_Dase"/>
</dbReference>
<proteinExistence type="predicted"/>
<evidence type="ECO:0000313" key="2">
    <source>
        <dbReference type="EMBL" id="SMP24134.1"/>
    </source>
</evidence>
<reference evidence="2" key="1">
    <citation type="submission" date="2017-05" db="EMBL/GenBank/DDBJ databases">
        <authorList>
            <person name="Varghese N."/>
            <person name="Submissions S."/>
        </authorList>
    </citation>
    <scope>NUCLEOTIDE SEQUENCE</scope>
    <source>
        <strain evidence="2">DSM 45262</strain>
    </source>
</reference>
<dbReference type="AlphaFoldDB" id="A0AA46AG75"/>
<dbReference type="EMBL" id="FXTU01000004">
    <property type="protein sequence ID" value="SMP24134.1"/>
    <property type="molecule type" value="Genomic_DNA"/>
</dbReference>